<keyword evidence="3 8" id="KW-0863">Zinc-finger</keyword>
<dbReference type="PANTHER" id="PTHR16295">
    <property type="entry name" value="TRAF-TYPE ZINC FINGER PROTEIN-RELATED"/>
    <property type="match status" value="1"/>
</dbReference>
<feature type="region of interest" description="Disordered" evidence="9">
    <location>
        <begin position="450"/>
        <end position="584"/>
    </location>
</feature>
<evidence type="ECO:0000259" key="10">
    <source>
        <dbReference type="PROSITE" id="PS50145"/>
    </source>
</evidence>
<feature type="zinc finger region" description="TRAF-type" evidence="8">
    <location>
        <begin position="79"/>
        <end position="124"/>
    </location>
</feature>
<keyword evidence="11" id="KW-1185">Reference proteome</keyword>
<dbReference type="Pfam" id="PF21366">
    <property type="entry name" value="TRAFD1-XIAF1_ZnF"/>
    <property type="match status" value="1"/>
</dbReference>
<evidence type="ECO:0000256" key="8">
    <source>
        <dbReference type="PROSITE-ProRule" id="PRU00207"/>
    </source>
</evidence>
<dbReference type="Proteomes" id="UP000694871">
    <property type="component" value="Unplaced"/>
</dbReference>
<keyword evidence="2 8" id="KW-0479">Metal-binding</keyword>
<dbReference type="InterPro" id="IPR051986">
    <property type="entry name" value="Innate_Immune_Apopt_Reg"/>
</dbReference>
<proteinExistence type="predicted"/>
<evidence type="ECO:0000256" key="9">
    <source>
        <dbReference type="SAM" id="MobiDB-lite"/>
    </source>
</evidence>
<evidence type="ECO:0000313" key="12">
    <source>
        <dbReference type="RefSeq" id="XP_015268717.1"/>
    </source>
</evidence>
<feature type="region of interest" description="Disordered" evidence="9">
    <location>
        <begin position="405"/>
        <end position="431"/>
    </location>
</feature>
<evidence type="ECO:0000256" key="3">
    <source>
        <dbReference type="ARBA" id="ARBA00022771"/>
    </source>
</evidence>
<keyword evidence="1" id="KW-0597">Phosphoprotein</keyword>
<evidence type="ECO:0000256" key="6">
    <source>
        <dbReference type="ARBA" id="ARBA00037636"/>
    </source>
</evidence>
<feature type="compositionally biased region" description="Basic and acidic residues" evidence="9">
    <location>
        <begin position="420"/>
        <end position="431"/>
    </location>
</feature>
<dbReference type="GeneID" id="107112151"/>
<protein>
    <recommendedName>
        <fullName evidence="7">TRAF-type zinc finger domain-containing protein 1</fullName>
    </recommendedName>
</protein>
<feature type="compositionally biased region" description="Basic and acidic residues" evidence="9">
    <location>
        <begin position="484"/>
        <end position="508"/>
    </location>
</feature>
<evidence type="ECO:0000256" key="5">
    <source>
        <dbReference type="ARBA" id="ARBA00022990"/>
    </source>
</evidence>
<keyword evidence="5" id="KW-0007">Acetylation</keyword>
<evidence type="ECO:0000256" key="4">
    <source>
        <dbReference type="ARBA" id="ARBA00022833"/>
    </source>
</evidence>
<feature type="domain" description="TRAF-type" evidence="10">
    <location>
        <begin position="79"/>
        <end position="124"/>
    </location>
</feature>
<reference evidence="12" key="1">
    <citation type="submission" date="2025-08" db="UniProtKB">
        <authorList>
            <consortium name="RefSeq"/>
        </authorList>
    </citation>
    <scope>IDENTIFICATION</scope>
</reference>
<feature type="region of interest" description="Disordered" evidence="9">
    <location>
        <begin position="133"/>
        <end position="154"/>
    </location>
</feature>
<gene>
    <name evidence="12" type="primary">TRAFD1</name>
</gene>
<keyword evidence="4 8" id="KW-0862">Zinc</keyword>
<feature type="region of interest" description="Disordered" evidence="9">
    <location>
        <begin position="166"/>
        <end position="229"/>
    </location>
</feature>
<dbReference type="Gene3D" id="3.30.40.10">
    <property type="entry name" value="Zinc/RING finger domain, C3HC4 (zinc finger)"/>
    <property type="match status" value="2"/>
</dbReference>
<dbReference type="RefSeq" id="XP_015268717.1">
    <property type="nucleotide sequence ID" value="XM_015413231.1"/>
</dbReference>
<name>A0ABM1K4T0_GEKJA</name>
<dbReference type="PROSITE" id="PS50145">
    <property type="entry name" value="ZF_TRAF"/>
    <property type="match status" value="1"/>
</dbReference>
<evidence type="ECO:0000256" key="1">
    <source>
        <dbReference type="ARBA" id="ARBA00022553"/>
    </source>
</evidence>
<sequence>MAAVAEEESETELCSNCKKDIPVANFTIHEIHCSRNIWVCRFCQEPVPKSEMKSHMELEHTQVTCKCSMKMERGDLPEHEASACPLRPVACQHCDLELAFHKLQEHVDYCGTRTEQCSRCSRNVMLKDLKEHPEDCGKRAGGSQSSPPKPCLNSEASLRSIQTIRNILRSDGSPGPPPRANRLPESRLHNCLSGQPLPRNLPGRSVDLSQPAGNQDRPEKTTNTSAFSGREPDCHLDYLLALSLQRDGSARDRSAAELQREFWKNICPTRTSTTGNSLGANDFSVFSQDLPGSVNPPNKSKVETLLPCEFCEELYPEEDLILHQTGCSPASALASFSKRSSSLPRQDPDERLTDLWEQLQRDPSGDRETCTLQPDSGGSVIIPCEFCGVQLEEEVLFHHQDQCDLRPATGRAPTPPKSPARGDAERTDPLDLLRRRVRHQGDLLPQYLEEFRQQRPPQPVRQSHSRGNPSAARRIQPNPPSNRGETEAGLSERGKIEDRGGGRGERAQRWGPADRTAELWGPAPARHSPRNLPPSSYVPSFPVTVPARPRLRSEGGRTPPEPAQDGSSGAKPWWSESAYPDKEE</sequence>
<organism evidence="11 12">
    <name type="scientific">Gekko japonicus</name>
    <name type="common">Schlegel's Japanese gecko</name>
    <dbReference type="NCBI Taxonomy" id="146911"/>
    <lineage>
        <taxon>Eukaryota</taxon>
        <taxon>Metazoa</taxon>
        <taxon>Chordata</taxon>
        <taxon>Craniata</taxon>
        <taxon>Vertebrata</taxon>
        <taxon>Euteleostomi</taxon>
        <taxon>Lepidosauria</taxon>
        <taxon>Squamata</taxon>
        <taxon>Bifurcata</taxon>
        <taxon>Gekkota</taxon>
        <taxon>Gekkonidae</taxon>
        <taxon>Gekkoninae</taxon>
        <taxon>Gekko</taxon>
    </lineage>
</organism>
<comment type="function">
    <text evidence="6">Negative feedback regulator that controls excessive innate immune responses. Regulates both Toll-like receptor 4 (TLR4) and DDX58/RIG1-like helicases (RLH) pathways. May inhibit the LTR pathway by direct interaction with TRAF6 and attenuation of NF-kappa-B activation. May negatively regulate the RLH pathway downstream from MAVS and upstream of NF-kappa-B and IRF3.</text>
</comment>
<evidence type="ECO:0000256" key="7">
    <source>
        <dbReference type="ARBA" id="ARBA00040410"/>
    </source>
</evidence>
<evidence type="ECO:0000313" key="11">
    <source>
        <dbReference type="Proteomes" id="UP000694871"/>
    </source>
</evidence>
<accession>A0ABM1K4T0</accession>
<dbReference type="InterPro" id="IPR001293">
    <property type="entry name" value="Znf_TRAF"/>
</dbReference>
<dbReference type="InterPro" id="IPR013083">
    <property type="entry name" value="Znf_RING/FYVE/PHD"/>
</dbReference>
<dbReference type="InterPro" id="IPR049439">
    <property type="entry name" value="TRAFD1-XIAF1_Znf"/>
</dbReference>
<evidence type="ECO:0000256" key="2">
    <source>
        <dbReference type="ARBA" id="ARBA00022723"/>
    </source>
</evidence>
<dbReference type="PANTHER" id="PTHR16295:SF19">
    <property type="entry name" value="TRAF-TYPE ZINC FINGER DOMAIN-CONTAINING PROTEIN 1"/>
    <property type="match status" value="1"/>
</dbReference>